<dbReference type="SMART" id="SM00922">
    <property type="entry name" value="MR_MLE"/>
    <property type="match status" value="1"/>
</dbReference>
<dbReference type="CDD" id="cd03316">
    <property type="entry name" value="MR_like"/>
    <property type="match status" value="1"/>
</dbReference>
<dbReference type="RefSeq" id="WP_219200394.1">
    <property type="nucleotide sequence ID" value="NZ_JAHWQX010000001.1"/>
</dbReference>
<keyword evidence="2" id="KW-0479">Metal-binding</keyword>
<proteinExistence type="predicted"/>
<gene>
    <name evidence="5" type="ORF">KY465_05010</name>
</gene>
<feature type="domain" description="Mandelate racemase/muconate lactonizing enzyme C-terminal" evidence="4">
    <location>
        <begin position="169"/>
        <end position="263"/>
    </location>
</feature>
<evidence type="ECO:0000256" key="1">
    <source>
        <dbReference type="ARBA" id="ARBA00001946"/>
    </source>
</evidence>
<dbReference type="InterPro" id="IPR013342">
    <property type="entry name" value="Mandelate_racemase_C"/>
</dbReference>
<keyword evidence="3" id="KW-0460">Magnesium</keyword>
<comment type="cofactor">
    <cofactor evidence="1">
        <name>Mg(2+)</name>
        <dbReference type="ChEBI" id="CHEBI:18420"/>
    </cofactor>
</comment>
<dbReference type="InterPro" id="IPR013341">
    <property type="entry name" value="Mandelate_racemase_N_dom"/>
</dbReference>
<dbReference type="SFLD" id="SFLDG00179">
    <property type="entry name" value="mandelate_racemase"/>
    <property type="match status" value="1"/>
</dbReference>
<evidence type="ECO:0000256" key="3">
    <source>
        <dbReference type="ARBA" id="ARBA00022842"/>
    </source>
</evidence>
<name>A0ABS6WL18_9HYPH</name>
<dbReference type="InterPro" id="IPR029065">
    <property type="entry name" value="Enolase_C-like"/>
</dbReference>
<keyword evidence="6" id="KW-1185">Reference proteome</keyword>
<dbReference type="PANTHER" id="PTHR13794">
    <property type="entry name" value="ENOLASE SUPERFAMILY, MANDELATE RACEMASE"/>
    <property type="match status" value="1"/>
</dbReference>
<dbReference type="PROSITE" id="PS00909">
    <property type="entry name" value="MR_MLE_2"/>
    <property type="match status" value="1"/>
</dbReference>
<dbReference type="EMBL" id="JAHWQX010000001">
    <property type="protein sequence ID" value="MBW3096632.1"/>
    <property type="molecule type" value="Genomic_DNA"/>
</dbReference>
<dbReference type="Proteomes" id="UP001430804">
    <property type="component" value="Unassembled WGS sequence"/>
</dbReference>
<evidence type="ECO:0000259" key="4">
    <source>
        <dbReference type="SMART" id="SM00922"/>
    </source>
</evidence>
<comment type="caution">
    <text evidence="5">The sequence shown here is derived from an EMBL/GenBank/DDBJ whole genome shotgun (WGS) entry which is preliminary data.</text>
</comment>
<reference evidence="5" key="1">
    <citation type="submission" date="2021-07" db="EMBL/GenBank/DDBJ databases">
        <title>Pseudohoeflea marina sp. nov. a polyhydroxyalcanoate-producing bacterium.</title>
        <authorList>
            <person name="Zheng W."/>
            <person name="Yu S."/>
            <person name="Huang Y."/>
        </authorList>
    </citation>
    <scope>NUCLEOTIDE SEQUENCE</scope>
    <source>
        <strain evidence="5">DP4N28-3</strain>
    </source>
</reference>
<organism evidence="5 6">
    <name type="scientific">Pseudohoeflea coraliihabitans</name>
    <dbReference type="NCBI Taxonomy" id="2860393"/>
    <lineage>
        <taxon>Bacteria</taxon>
        <taxon>Pseudomonadati</taxon>
        <taxon>Pseudomonadota</taxon>
        <taxon>Alphaproteobacteria</taxon>
        <taxon>Hyphomicrobiales</taxon>
        <taxon>Rhizobiaceae</taxon>
        <taxon>Pseudohoeflea</taxon>
    </lineage>
</organism>
<evidence type="ECO:0000313" key="6">
    <source>
        <dbReference type="Proteomes" id="UP001430804"/>
    </source>
</evidence>
<dbReference type="Pfam" id="PF02746">
    <property type="entry name" value="MR_MLE_N"/>
    <property type="match status" value="1"/>
</dbReference>
<dbReference type="SFLD" id="SFLDS00001">
    <property type="entry name" value="Enolase"/>
    <property type="match status" value="1"/>
</dbReference>
<dbReference type="Pfam" id="PF13378">
    <property type="entry name" value="MR_MLE_C"/>
    <property type="match status" value="1"/>
</dbReference>
<evidence type="ECO:0000313" key="5">
    <source>
        <dbReference type="EMBL" id="MBW3096632.1"/>
    </source>
</evidence>
<dbReference type="InterPro" id="IPR018110">
    <property type="entry name" value="Mandel_Rmase/mucon_lact_enz_CS"/>
</dbReference>
<accession>A0ABS6WL18</accession>
<sequence length="392" mass="42477">MTDQFNHSGLAADAQDVTLRLAAVEAYVFRVPIAEPVVTSFGEMRDRPAVFVRVTGSDGVAGWGEVWCNFPAVGAEHRARLIRSVLAPLLQRQEFSGPSEAFRSLTQQTRTLAIQSGEPGPIAQAIAGIDMALWDLVARRAGLPVYRMFRDEAVAAVPVYASGINARLPEVLAARKRDEGYRRFKLKVGFGRECDLENLKRMRATLGADTPIMIDANQAWTLETAVEMSEALSAYDPTWLEEPLRADVPMTAWQDMTKRSPVPVALGENLRGFEAFDRHITESGIRFVQPDLGKWGGFSGCVEVGQLARQANVVLCPHWLGGGIGLIASQHLLAAVGGGGVLEVDANPNPLRNELVKGFPALDQQGDMTLCAEAGLGVEPDLQALTPYAVAF</sequence>
<dbReference type="PANTHER" id="PTHR13794:SF58">
    <property type="entry name" value="MITOCHONDRIAL ENOLASE SUPERFAMILY MEMBER 1"/>
    <property type="match status" value="1"/>
</dbReference>
<protein>
    <submittedName>
        <fullName evidence="5">Mandelate racemase/muconate lactonizing enzyme family protein</fullName>
    </submittedName>
</protein>
<evidence type="ECO:0000256" key="2">
    <source>
        <dbReference type="ARBA" id="ARBA00022723"/>
    </source>
</evidence>
<dbReference type="InterPro" id="IPR046945">
    <property type="entry name" value="RHMD-like"/>
</dbReference>